<organism evidence="2 3">
    <name type="scientific">Engelhardtia mirabilis</name>
    <dbReference type="NCBI Taxonomy" id="2528011"/>
    <lineage>
        <taxon>Bacteria</taxon>
        <taxon>Pseudomonadati</taxon>
        <taxon>Planctomycetota</taxon>
        <taxon>Planctomycetia</taxon>
        <taxon>Planctomycetia incertae sedis</taxon>
        <taxon>Engelhardtia</taxon>
    </lineage>
</organism>
<keyword evidence="3" id="KW-1185">Reference proteome</keyword>
<evidence type="ECO:0000313" key="3">
    <source>
        <dbReference type="Proteomes" id="UP000316921"/>
    </source>
</evidence>
<gene>
    <name evidence="2" type="ORF">Pla133_36620</name>
</gene>
<keyword evidence="1" id="KW-0472">Membrane</keyword>
<feature type="transmembrane region" description="Helical" evidence="1">
    <location>
        <begin position="112"/>
        <end position="131"/>
    </location>
</feature>
<dbReference type="RefSeq" id="WP_145067676.1">
    <property type="nucleotide sequence ID" value="NZ_CP036287.1"/>
</dbReference>
<feature type="transmembrane region" description="Helical" evidence="1">
    <location>
        <begin position="65"/>
        <end position="92"/>
    </location>
</feature>
<evidence type="ECO:0000313" key="2">
    <source>
        <dbReference type="EMBL" id="QDU68563.1"/>
    </source>
</evidence>
<dbReference type="AlphaFoldDB" id="A0A518BNP4"/>
<dbReference type="InterPro" id="IPR018723">
    <property type="entry name" value="DUF2254_membrane"/>
</dbReference>
<keyword evidence="1" id="KW-1133">Transmembrane helix</keyword>
<reference evidence="2 3" key="1">
    <citation type="submission" date="2019-02" db="EMBL/GenBank/DDBJ databases">
        <title>Deep-cultivation of Planctomycetes and their phenomic and genomic characterization uncovers novel biology.</title>
        <authorList>
            <person name="Wiegand S."/>
            <person name="Jogler M."/>
            <person name="Boedeker C."/>
            <person name="Pinto D."/>
            <person name="Vollmers J."/>
            <person name="Rivas-Marin E."/>
            <person name="Kohn T."/>
            <person name="Peeters S.H."/>
            <person name="Heuer A."/>
            <person name="Rast P."/>
            <person name="Oberbeckmann S."/>
            <person name="Bunk B."/>
            <person name="Jeske O."/>
            <person name="Meyerdierks A."/>
            <person name="Storesund J.E."/>
            <person name="Kallscheuer N."/>
            <person name="Luecker S."/>
            <person name="Lage O.M."/>
            <person name="Pohl T."/>
            <person name="Merkel B.J."/>
            <person name="Hornburger P."/>
            <person name="Mueller R.-W."/>
            <person name="Bruemmer F."/>
            <person name="Labrenz M."/>
            <person name="Spormann A.M."/>
            <person name="Op den Camp H."/>
            <person name="Overmann J."/>
            <person name="Amann R."/>
            <person name="Jetten M.S.M."/>
            <person name="Mascher T."/>
            <person name="Medema M.H."/>
            <person name="Devos D.P."/>
            <person name="Kaster A.-K."/>
            <person name="Ovreas L."/>
            <person name="Rohde M."/>
            <person name="Galperin M.Y."/>
            <person name="Jogler C."/>
        </authorList>
    </citation>
    <scope>NUCLEOTIDE SEQUENCE [LARGE SCALE GENOMIC DNA]</scope>
    <source>
        <strain evidence="2 3">Pla133</strain>
    </source>
</reference>
<accession>A0A518BNP4</accession>
<evidence type="ECO:0000256" key="1">
    <source>
        <dbReference type="SAM" id="Phobius"/>
    </source>
</evidence>
<evidence type="ECO:0008006" key="4">
    <source>
        <dbReference type="Google" id="ProtNLM"/>
    </source>
</evidence>
<feature type="transmembrane region" description="Helical" evidence="1">
    <location>
        <begin position="20"/>
        <end position="44"/>
    </location>
</feature>
<dbReference type="Pfam" id="PF10011">
    <property type="entry name" value="DUF2254"/>
    <property type="match status" value="1"/>
</dbReference>
<protein>
    <recommendedName>
        <fullName evidence="4">DUF2254 domain-containing protein</fullName>
    </recommendedName>
</protein>
<feature type="transmembrane region" description="Helical" evidence="1">
    <location>
        <begin position="143"/>
        <end position="166"/>
    </location>
</feature>
<dbReference type="Proteomes" id="UP000316921">
    <property type="component" value="Chromosome"/>
</dbReference>
<dbReference type="KEGG" id="pbap:Pla133_36620"/>
<proteinExistence type="predicted"/>
<sequence>MIPGSAHLAKFLDGLRSSYWFVPTLMVFAAGTLAAGTITLDLGGVIPTRVFPPWLQVGDSEAARAVLSTIAGATITIVSLTFSISIVALSLASNQFGSRLLYNFMRDRMNQIVLGTFLGTFVYCVIGLTSFSSSLGGGKHQMALMGAVLLSLANVGVLIFFIHHVAESIQATNVISTVGRELHNLIPRVLPALDEEADADRLDGAPNSNRGFEEPEGGLPVLAHQSGTLQAVDSPALLRHAESEDLVLWVARRPGDYVFAGGVLARVHGTPQVSDEIADSIRRAVIIGSRRTLIQDLEFGFHQLVEIAVRALSPGINDPFTAMGCIDELGTALSSVAQRGAMQTHLEDSEGRVRVHLDATDFRGVVDTAIDQIRQQAQNDPAVMIHMLDMLRWILPLMRTDEQREAIARQAHLTHELAVARVSLDADRDSLDARLEAFDLARNRR</sequence>
<keyword evidence="1" id="KW-0812">Transmembrane</keyword>
<dbReference type="EMBL" id="CP036287">
    <property type="protein sequence ID" value="QDU68563.1"/>
    <property type="molecule type" value="Genomic_DNA"/>
</dbReference>
<name>A0A518BNP4_9BACT</name>